<dbReference type="Gene3D" id="3.40.50.720">
    <property type="entry name" value="NAD(P)-binding Rossmann-like Domain"/>
    <property type="match status" value="1"/>
</dbReference>
<comment type="similarity">
    <text evidence="2">Belongs to the zinc-containing alcohol dehydrogenase family.</text>
</comment>
<evidence type="ECO:0000256" key="3">
    <source>
        <dbReference type="ARBA" id="ARBA00022723"/>
    </source>
</evidence>
<organism evidence="6 7">
    <name type="scientific">Nesterenkonia lacusekhoensis</name>
    <dbReference type="NCBI Taxonomy" id="150832"/>
    <lineage>
        <taxon>Bacteria</taxon>
        <taxon>Bacillati</taxon>
        <taxon>Actinomycetota</taxon>
        <taxon>Actinomycetes</taxon>
        <taxon>Micrococcales</taxon>
        <taxon>Micrococcaceae</taxon>
        <taxon>Nesterenkonia</taxon>
    </lineage>
</organism>
<dbReference type="Gene3D" id="3.90.180.10">
    <property type="entry name" value="Medium-chain alcohol dehydrogenases, catalytic domain"/>
    <property type="match status" value="2"/>
</dbReference>
<keyword evidence="4" id="KW-0862">Zinc</keyword>
<reference evidence="6 7" key="1">
    <citation type="submission" date="2021-03" db="EMBL/GenBank/DDBJ databases">
        <title>Sequencing the genomes of 1000 actinobacteria strains.</title>
        <authorList>
            <person name="Klenk H.-P."/>
        </authorList>
    </citation>
    <scope>NUCLEOTIDE SEQUENCE [LARGE SCALE GENOMIC DNA]</scope>
    <source>
        <strain evidence="6 7">DSM 12544</strain>
    </source>
</reference>
<dbReference type="InterPro" id="IPR036291">
    <property type="entry name" value="NAD(P)-bd_dom_sf"/>
</dbReference>
<name>A0ABS4T5N7_9MICC</name>
<evidence type="ECO:0000256" key="2">
    <source>
        <dbReference type="ARBA" id="ARBA00008072"/>
    </source>
</evidence>
<dbReference type="InterPro" id="IPR011032">
    <property type="entry name" value="GroES-like_sf"/>
</dbReference>
<dbReference type="SUPFAM" id="SSF50129">
    <property type="entry name" value="GroES-like"/>
    <property type="match status" value="1"/>
</dbReference>
<dbReference type="CDD" id="cd08255">
    <property type="entry name" value="2-desacetyl-2-hydroxyethyl_bacteriochlorophyllide_like"/>
    <property type="match status" value="1"/>
</dbReference>
<comment type="caution">
    <text evidence="6">The sequence shown here is derived from an EMBL/GenBank/DDBJ whole genome shotgun (WGS) entry which is preliminary data.</text>
</comment>
<dbReference type="SUPFAM" id="SSF51735">
    <property type="entry name" value="NAD(P)-binding Rossmann-fold domains"/>
    <property type="match status" value="1"/>
</dbReference>
<gene>
    <name evidence="6" type="ORF">JOF45_001600</name>
</gene>
<protein>
    <submittedName>
        <fullName evidence="6">Threonine dehydrogenase-like Zn-dependent dehydrogenase</fullName>
    </submittedName>
</protein>
<dbReference type="EMBL" id="JAGINX010000001">
    <property type="protein sequence ID" value="MBP2318581.1"/>
    <property type="molecule type" value="Genomic_DNA"/>
</dbReference>
<dbReference type="RefSeq" id="WP_210048977.1">
    <property type="nucleotide sequence ID" value="NZ_JAGINX010000001.1"/>
</dbReference>
<evidence type="ECO:0000256" key="1">
    <source>
        <dbReference type="ARBA" id="ARBA00001947"/>
    </source>
</evidence>
<dbReference type="PANTHER" id="PTHR43350">
    <property type="entry name" value="NAD-DEPENDENT ALCOHOL DEHYDROGENASE"/>
    <property type="match status" value="1"/>
</dbReference>
<evidence type="ECO:0000256" key="5">
    <source>
        <dbReference type="ARBA" id="ARBA00023002"/>
    </source>
</evidence>
<keyword evidence="3" id="KW-0479">Metal-binding</keyword>
<sequence>MGSARDGWSRQYWTEAPGQGALREAPRPAPGPGEVLVETMVSGISRGTETLVHRGQVPPSIAHLMTAPLQLGELPFPVSHGYLNVGTVLEGPEELRGRQVFTLGGHREHIIAPAEDCHPLPEGCPPERALLAGAAEVGLNGLWEGPVTVGDRVAVVGAGMIGLSTALLADRVPLQRLQLVEICPQRRAAATALGLHAVSPEDALADNDVVLHSSASAAGLATALSLTGDDGAVVEQSWYGTSEQHIPLGADFHARRLRILSTQVGEVPLLRRHRRSRRDRLRTALEMLDSRFDALITGRSPLEDLPHLMDDLAGGGDRTRQTICHVIEH</sequence>
<comment type="cofactor">
    <cofactor evidence="1">
        <name>Zn(2+)</name>
        <dbReference type="ChEBI" id="CHEBI:29105"/>
    </cofactor>
</comment>
<evidence type="ECO:0000313" key="6">
    <source>
        <dbReference type="EMBL" id="MBP2318581.1"/>
    </source>
</evidence>
<evidence type="ECO:0000313" key="7">
    <source>
        <dbReference type="Proteomes" id="UP001519331"/>
    </source>
</evidence>
<accession>A0ABS4T5N7</accession>
<dbReference type="Proteomes" id="UP001519331">
    <property type="component" value="Unassembled WGS sequence"/>
</dbReference>
<proteinExistence type="inferred from homology"/>
<evidence type="ECO:0000256" key="4">
    <source>
        <dbReference type="ARBA" id="ARBA00022833"/>
    </source>
</evidence>
<keyword evidence="7" id="KW-1185">Reference proteome</keyword>
<dbReference type="PANTHER" id="PTHR43350:SF19">
    <property type="entry name" value="D-GULOSIDE 3-DEHYDROGENASE"/>
    <property type="match status" value="1"/>
</dbReference>
<keyword evidence="5" id="KW-0560">Oxidoreductase</keyword>